<gene>
    <name evidence="1" type="ORF">Amon02_000951000</name>
</gene>
<proteinExistence type="predicted"/>
<evidence type="ECO:0000313" key="1">
    <source>
        <dbReference type="EMBL" id="GME94186.1"/>
    </source>
</evidence>
<sequence length="76" mass="8471">MDILSETMNEGNLFAKVVKATKSGDDGDGEDHVVMLTEETTIQAVSMYQKPSTDQKVQQAAQQEECELFNEETKET</sequence>
<reference evidence="1" key="1">
    <citation type="submission" date="2023-04" db="EMBL/GenBank/DDBJ databases">
        <title>Ambrosiozyma monospora NBRC 10751.</title>
        <authorList>
            <person name="Ichikawa N."/>
            <person name="Sato H."/>
            <person name="Tonouchi N."/>
        </authorList>
    </citation>
    <scope>NUCLEOTIDE SEQUENCE</scope>
    <source>
        <strain evidence="1">NBRC 10751</strain>
    </source>
</reference>
<keyword evidence="2" id="KW-1185">Reference proteome</keyword>
<name>A0ACB5TSY4_AMBMO</name>
<dbReference type="Proteomes" id="UP001165064">
    <property type="component" value="Unassembled WGS sequence"/>
</dbReference>
<protein>
    <submittedName>
        <fullName evidence="1">Unnamed protein product</fullName>
    </submittedName>
</protein>
<evidence type="ECO:0000313" key="2">
    <source>
        <dbReference type="Proteomes" id="UP001165064"/>
    </source>
</evidence>
<dbReference type="EMBL" id="BSXS01008959">
    <property type="protein sequence ID" value="GME94186.1"/>
    <property type="molecule type" value="Genomic_DNA"/>
</dbReference>
<comment type="caution">
    <text evidence="1">The sequence shown here is derived from an EMBL/GenBank/DDBJ whole genome shotgun (WGS) entry which is preliminary data.</text>
</comment>
<organism evidence="1 2">
    <name type="scientific">Ambrosiozyma monospora</name>
    <name type="common">Yeast</name>
    <name type="synonym">Endomycopsis monosporus</name>
    <dbReference type="NCBI Taxonomy" id="43982"/>
    <lineage>
        <taxon>Eukaryota</taxon>
        <taxon>Fungi</taxon>
        <taxon>Dikarya</taxon>
        <taxon>Ascomycota</taxon>
        <taxon>Saccharomycotina</taxon>
        <taxon>Pichiomycetes</taxon>
        <taxon>Pichiales</taxon>
        <taxon>Pichiaceae</taxon>
        <taxon>Ambrosiozyma</taxon>
    </lineage>
</organism>
<accession>A0ACB5TSY4</accession>